<dbReference type="RefSeq" id="XP_038050017.1">
    <property type="nucleotide sequence ID" value="XM_038194089.1"/>
</dbReference>
<accession>A0A913ZE10</accession>
<dbReference type="CTD" id="51122"/>
<evidence type="ECO:0000313" key="3">
    <source>
        <dbReference type="Proteomes" id="UP000887568"/>
    </source>
</evidence>
<sequence>MLLVLEDEHKEHLNFLVSVNVEVVQEFCRIAMEFIRKGINHKMYLIAAQKLKVDAETVQHGVEGLMYLMSESAKLMVTEIDFQDSILTLGFSEELKQELLRLYLDNRKEIRTIQSEMAMDLPHYHNLEWRLDVELASRSLHHQTSPSILLKLHTEESGSKTTQLLETDPSNLLHMTQCLESALAEVKSQHCRRIMRNINK</sequence>
<evidence type="ECO:0000313" key="2">
    <source>
        <dbReference type="EnsemblMetazoa" id="XP_038050017.1"/>
    </source>
</evidence>
<dbReference type="InterPro" id="IPR037354">
    <property type="entry name" value="Commd2"/>
</dbReference>
<proteinExistence type="predicted"/>
<dbReference type="EnsemblMetazoa" id="XM_038194089.1">
    <property type="protein sequence ID" value="XP_038050017.1"/>
    <property type="gene ID" value="LOC119723435"/>
</dbReference>
<dbReference type="GeneID" id="119723435"/>
<dbReference type="Proteomes" id="UP000887568">
    <property type="component" value="Unplaced"/>
</dbReference>
<protein>
    <recommendedName>
        <fullName evidence="1">COMM domain-containing protein</fullName>
    </recommendedName>
</protein>
<dbReference type="OMA" id="NGDHNTQ"/>
<organism evidence="2 3">
    <name type="scientific">Patiria miniata</name>
    <name type="common">Bat star</name>
    <name type="synonym">Asterina miniata</name>
    <dbReference type="NCBI Taxonomy" id="46514"/>
    <lineage>
        <taxon>Eukaryota</taxon>
        <taxon>Metazoa</taxon>
        <taxon>Echinodermata</taxon>
        <taxon>Eleutherozoa</taxon>
        <taxon>Asterozoa</taxon>
        <taxon>Asteroidea</taxon>
        <taxon>Valvatacea</taxon>
        <taxon>Valvatida</taxon>
        <taxon>Asterinidae</taxon>
        <taxon>Patiria</taxon>
    </lineage>
</organism>
<dbReference type="PANTHER" id="PTHR15857:SF0">
    <property type="entry name" value="COMM DOMAIN-CONTAINING PROTEIN 2"/>
    <property type="match status" value="1"/>
</dbReference>
<keyword evidence="3" id="KW-1185">Reference proteome</keyword>
<name>A0A913ZE10_PATMI</name>
<feature type="domain" description="COMM" evidence="1">
    <location>
        <begin position="123"/>
        <end position="190"/>
    </location>
</feature>
<dbReference type="OrthoDB" id="10257479at2759"/>
<dbReference type="Pfam" id="PF07258">
    <property type="entry name" value="COMM_domain"/>
    <property type="match status" value="1"/>
</dbReference>
<evidence type="ECO:0000259" key="1">
    <source>
        <dbReference type="PROSITE" id="PS51269"/>
    </source>
</evidence>
<dbReference type="InterPro" id="IPR017920">
    <property type="entry name" value="COMM"/>
</dbReference>
<dbReference type="AlphaFoldDB" id="A0A913ZE10"/>
<dbReference type="PANTHER" id="PTHR15857">
    <property type="entry name" value="COMM DOMAIN CONTAINING PROTEIN 2"/>
    <property type="match status" value="1"/>
</dbReference>
<reference evidence="2" key="1">
    <citation type="submission" date="2022-11" db="UniProtKB">
        <authorList>
            <consortium name="EnsemblMetazoa"/>
        </authorList>
    </citation>
    <scope>IDENTIFICATION</scope>
</reference>
<dbReference type="PROSITE" id="PS51269">
    <property type="entry name" value="COMM"/>
    <property type="match status" value="1"/>
</dbReference>
<dbReference type="CDD" id="cd04750">
    <property type="entry name" value="Commd2"/>
    <property type="match status" value="1"/>
</dbReference>
<dbReference type="Pfam" id="PF21672">
    <property type="entry name" value="COMM_HN"/>
    <property type="match status" value="1"/>
</dbReference>